<dbReference type="SUPFAM" id="SSF47598">
    <property type="entry name" value="Ribbon-helix-helix"/>
    <property type="match status" value="1"/>
</dbReference>
<accession>A0A926QMN1</accession>
<evidence type="ECO:0000313" key="2">
    <source>
        <dbReference type="EMBL" id="MBD0384103.1"/>
    </source>
</evidence>
<dbReference type="InterPro" id="IPR013321">
    <property type="entry name" value="Arc_rbn_hlx_hlx"/>
</dbReference>
<comment type="caution">
    <text evidence="2">The sequence shown here is derived from an EMBL/GenBank/DDBJ whole genome shotgun (WGS) entry which is preliminary data.</text>
</comment>
<proteinExistence type="predicted"/>
<sequence length="81" mass="9487">MSKRDAIEQLLGKRRSQEIQETVNTGIQKPVNKKKATFDFDDQFHTELKIFAAKQNKKMVDVVVEAVKEYMRRHKNTPPVE</sequence>
<dbReference type="InterPro" id="IPR010985">
    <property type="entry name" value="Ribbon_hlx_hlx"/>
</dbReference>
<reference evidence="2" key="1">
    <citation type="submission" date="2020-09" db="EMBL/GenBank/DDBJ databases">
        <title>Draft Genome Sequence of Paenibacillus sp. WST5.</title>
        <authorList>
            <person name="Bao Z."/>
        </authorList>
    </citation>
    <scope>NUCLEOTIDE SEQUENCE</scope>
    <source>
        <strain evidence="2">WST5</strain>
    </source>
</reference>
<gene>
    <name evidence="2" type="ORF">ICC18_29065</name>
</gene>
<organism evidence="2 3">
    <name type="scientific">Paenibacillus sedimenti</name>
    <dbReference type="NCBI Taxonomy" id="2770274"/>
    <lineage>
        <taxon>Bacteria</taxon>
        <taxon>Bacillati</taxon>
        <taxon>Bacillota</taxon>
        <taxon>Bacilli</taxon>
        <taxon>Bacillales</taxon>
        <taxon>Paenibacillaceae</taxon>
        <taxon>Paenibacillus</taxon>
    </lineage>
</organism>
<keyword evidence="3" id="KW-1185">Reference proteome</keyword>
<feature type="domain" description="56B-like ribbon-helix-helix" evidence="1">
    <location>
        <begin position="45"/>
        <end position="73"/>
    </location>
</feature>
<evidence type="ECO:0000259" key="1">
    <source>
        <dbReference type="Pfam" id="PF21432"/>
    </source>
</evidence>
<evidence type="ECO:0000313" key="3">
    <source>
        <dbReference type="Proteomes" id="UP000650466"/>
    </source>
</evidence>
<dbReference type="EMBL" id="JACVVD010000015">
    <property type="protein sequence ID" value="MBD0384103.1"/>
    <property type="molecule type" value="Genomic_DNA"/>
</dbReference>
<dbReference type="AlphaFoldDB" id="A0A926QMN1"/>
<dbReference type="GO" id="GO:0006355">
    <property type="term" value="P:regulation of DNA-templated transcription"/>
    <property type="evidence" value="ECO:0007669"/>
    <property type="project" value="InterPro"/>
</dbReference>
<dbReference type="RefSeq" id="WP_047672745.1">
    <property type="nucleotide sequence ID" value="NZ_JACVVD010000015.1"/>
</dbReference>
<dbReference type="Pfam" id="PF21432">
    <property type="entry name" value="56B_RHH"/>
    <property type="match status" value="1"/>
</dbReference>
<dbReference type="Gene3D" id="1.10.1220.10">
    <property type="entry name" value="Met repressor-like"/>
    <property type="match status" value="1"/>
</dbReference>
<protein>
    <recommendedName>
        <fullName evidence="1">56B-like ribbon-helix-helix domain-containing protein</fullName>
    </recommendedName>
</protein>
<dbReference type="InterPro" id="IPR049123">
    <property type="entry name" value="56B_RHH"/>
</dbReference>
<dbReference type="Proteomes" id="UP000650466">
    <property type="component" value="Unassembled WGS sequence"/>
</dbReference>
<name>A0A926QMN1_9BACL</name>